<protein>
    <recommendedName>
        <fullName evidence="4">LVIVD repeat-containing protein</fullName>
    </recommendedName>
</protein>
<evidence type="ECO:0008006" key="4">
    <source>
        <dbReference type="Google" id="ProtNLM"/>
    </source>
</evidence>
<feature type="chain" id="PRO_5017397248" description="LVIVD repeat-containing protein" evidence="1">
    <location>
        <begin position="25"/>
        <end position="167"/>
    </location>
</feature>
<evidence type="ECO:0000313" key="2">
    <source>
        <dbReference type="EMBL" id="SFI99825.1"/>
    </source>
</evidence>
<organism evidence="2 3">
    <name type="scientific">Myroides guanonis</name>
    <dbReference type="NCBI Taxonomy" id="1150112"/>
    <lineage>
        <taxon>Bacteria</taxon>
        <taxon>Pseudomonadati</taxon>
        <taxon>Bacteroidota</taxon>
        <taxon>Flavobacteriia</taxon>
        <taxon>Flavobacteriales</taxon>
        <taxon>Flavobacteriaceae</taxon>
        <taxon>Myroides</taxon>
    </lineage>
</organism>
<evidence type="ECO:0000313" key="3">
    <source>
        <dbReference type="Proteomes" id="UP000243887"/>
    </source>
</evidence>
<feature type="signal peptide" evidence="1">
    <location>
        <begin position="1"/>
        <end position="24"/>
    </location>
</feature>
<proteinExistence type="predicted"/>
<dbReference type="STRING" id="1150112.SAMN04487893_102249"/>
<dbReference type="RefSeq" id="WP_143077711.1">
    <property type="nucleotide sequence ID" value="NZ_FORU01000002.1"/>
</dbReference>
<dbReference type="OrthoDB" id="853480at2"/>
<reference evidence="3" key="1">
    <citation type="submission" date="2016-10" db="EMBL/GenBank/DDBJ databases">
        <authorList>
            <person name="Varghese N."/>
            <person name="Submissions S."/>
        </authorList>
    </citation>
    <scope>NUCLEOTIDE SEQUENCE [LARGE SCALE GENOMIC DNA]</scope>
    <source>
        <strain evidence="3">DSM 26542</strain>
    </source>
</reference>
<keyword evidence="3" id="KW-1185">Reference proteome</keyword>
<name>A0A1I3MSW9_9FLAO</name>
<keyword evidence="1" id="KW-0732">Signal</keyword>
<evidence type="ECO:0000256" key="1">
    <source>
        <dbReference type="SAM" id="SignalP"/>
    </source>
</evidence>
<sequence length="167" mass="19067">MRRLSFLVILLGCLVSLCSMTCEGDDYERGRDSDYEPITLDRTNFDNSIRFGVSNPMEQAGKIYVYKQWIFISDLNKGFHVYDNTNPETPVLKSFIEVPGATDMAIRNDIVYINQAVDLVAIQVDPNKSEVKVLKRIQSVFPTKKSPDGFIYGMKTDKKVVVDWVKK</sequence>
<accession>A0A1I3MSW9</accession>
<dbReference type="EMBL" id="FORU01000002">
    <property type="protein sequence ID" value="SFI99825.1"/>
    <property type="molecule type" value="Genomic_DNA"/>
</dbReference>
<dbReference type="AlphaFoldDB" id="A0A1I3MSW9"/>
<dbReference type="Proteomes" id="UP000243887">
    <property type="component" value="Unassembled WGS sequence"/>
</dbReference>
<gene>
    <name evidence="2" type="ORF">SAMN04487893_102249</name>
</gene>